<feature type="transmembrane region" description="Helical" evidence="1">
    <location>
        <begin position="199"/>
        <end position="217"/>
    </location>
</feature>
<feature type="transmembrane region" description="Helical" evidence="1">
    <location>
        <begin position="46"/>
        <end position="69"/>
    </location>
</feature>
<proteinExistence type="predicted"/>
<feature type="transmembrane region" description="Helical" evidence="1">
    <location>
        <begin position="90"/>
        <end position="110"/>
    </location>
</feature>
<dbReference type="AlphaFoldDB" id="A0A1Z4KI80"/>
<dbReference type="EMBL" id="AP018216">
    <property type="protein sequence ID" value="BAY68686.1"/>
    <property type="molecule type" value="Genomic_DNA"/>
</dbReference>
<dbReference type="InterPro" id="IPR002656">
    <property type="entry name" value="Acyl_transf_3_dom"/>
</dbReference>
<keyword evidence="1" id="KW-1133">Transmembrane helix</keyword>
<evidence type="ECO:0000313" key="3">
    <source>
        <dbReference type="EMBL" id="BAY68686.1"/>
    </source>
</evidence>
<keyword evidence="1" id="KW-0812">Transmembrane</keyword>
<gene>
    <name evidence="3" type="ORF">NIES23_14740</name>
</gene>
<keyword evidence="1" id="KW-0472">Membrane</keyword>
<feature type="transmembrane region" description="Helical" evidence="1">
    <location>
        <begin position="224"/>
        <end position="244"/>
    </location>
</feature>
<accession>A0A1Z4KI80</accession>
<organism evidence="3 4">
    <name type="scientific">Trichormus variabilis NIES-23</name>
    <dbReference type="NCBI Taxonomy" id="1973479"/>
    <lineage>
        <taxon>Bacteria</taxon>
        <taxon>Bacillati</taxon>
        <taxon>Cyanobacteriota</taxon>
        <taxon>Cyanophyceae</taxon>
        <taxon>Nostocales</taxon>
        <taxon>Nostocaceae</taxon>
        <taxon>Trichormus</taxon>
    </lineage>
</organism>
<dbReference type="PANTHER" id="PTHR23028:SF131">
    <property type="entry name" value="BLR2367 PROTEIN"/>
    <property type="match status" value="1"/>
</dbReference>
<feature type="transmembrane region" description="Helical" evidence="1">
    <location>
        <begin position="167"/>
        <end position="187"/>
    </location>
</feature>
<reference evidence="3 4" key="1">
    <citation type="submission" date="2017-06" db="EMBL/GenBank/DDBJ databases">
        <title>Genome sequencing of cyanobaciteial culture collection at National Institute for Environmental Studies (NIES).</title>
        <authorList>
            <person name="Hirose Y."/>
            <person name="Shimura Y."/>
            <person name="Fujisawa T."/>
            <person name="Nakamura Y."/>
            <person name="Kawachi M."/>
        </authorList>
    </citation>
    <scope>NUCLEOTIDE SEQUENCE [LARGE SCALE GENOMIC DNA]</scope>
    <source>
        <strain evidence="3 4">NIES-23</strain>
    </source>
</reference>
<feature type="transmembrane region" description="Helical" evidence="1">
    <location>
        <begin position="12"/>
        <end position="34"/>
    </location>
</feature>
<dbReference type="GO" id="GO:0016020">
    <property type="term" value="C:membrane"/>
    <property type="evidence" value="ECO:0007669"/>
    <property type="project" value="TreeGrafter"/>
</dbReference>
<feature type="domain" description="Acyltransferase 3" evidence="2">
    <location>
        <begin position="13"/>
        <end position="339"/>
    </location>
</feature>
<dbReference type="Proteomes" id="UP000217507">
    <property type="component" value="Chromosome"/>
</dbReference>
<feature type="transmembrane region" description="Helical" evidence="1">
    <location>
        <begin position="319"/>
        <end position="343"/>
    </location>
</feature>
<feature type="transmembrane region" description="Helical" evidence="1">
    <location>
        <begin position="135"/>
        <end position="160"/>
    </location>
</feature>
<sequence length="359" mass="40615">MADNSQTKKKLYTIQVLRGLAAVLVVLAHGDLIFNQNFGQDFWFKIFNFGGSGVDFFFVLSGFIILYVHKKDIANKSKTFTFLFKRFLRIYPIYWVFLSLKLLASFTFSYNPSSTERSLIETLKAFTLFPQQQEILSSSFLGVSWTLSYEILFYIIFAILIGLPTRISFPIVGVWLLGVLGNFWGLLNLPPDSVFLRFIFSHYNLEFALGCLAAYLFARSKIKWGMVLISVGAFLYTLSAINYYHQIVNLSQVITFGIPSMLLVLGCVSLENTKNIQVPPLLVYLGDASYSIYLAHGFAINNISKIIQKIYPSMTENIFVLNSIGLVIAVMSIVFGCIVHSFIEKPLIFAFQPRKTANA</sequence>
<evidence type="ECO:0000256" key="1">
    <source>
        <dbReference type="SAM" id="Phobius"/>
    </source>
</evidence>
<dbReference type="Pfam" id="PF01757">
    <property type="entry name" value="Acyl_transf_3"/>
    <property type="match status" value="1"/>
</dbReference>
<evidence type="ECO:0000313" key="4">
    <source>
        <dbReference type="Proteomes" id="UP000217507"/>
    </source>
</evidence>
<dbReference type="InterPro" id="IPR050879">
    <property type="entry name" value="Acyltransferase_3"/>
</dbReference>
<feature type="transmembrane region" description="Helical" evidence="1">
    <location>
        <begin position="250"/>
        <end position="269"/>
    </location>
</feature>
<dbReference type="GO" id="GO:0000271">
    <property type="term" value="P:polysaccharide biosynthetic process"/>
    <property type="evidence" value="ECO:0007669"/>
    <property type="project" value="TreeGrafter"/>
</dbReference>
<dbReference type="PANTHER" id="PTHR23028">
    <property type="entry name" value="ACETYLTRANSFERASE"/>
    <property type="match status" value="1"/>
</dbReference>
<evidence type="ECO:0000259" key="2">
    <source>
        <dbReference type="Pfam" id="PF01757"/>
    </source>
</evidence>
<feature type="transmembrane region" description="Helical" evidence="1">
    <location>
        <begin position="281"/>
        <end position="299"/>
    </location>
</feature>
<dbReference type="GO" id="GO:0016747">
    <property type="term" value="F:acyltransferase activity, transferring groups other than amino-acyl groups"/>
    <property type="evidence" value="ECO:0007669"/>
    <property type="project" value="InterPro"/>
</dbReference>
<protein>
    <recommendedName>
        <fullName evidence="2">Acyltransferase 3 domain-containing protein</fullName>
    </recommendedName>
</protein>
<name>A0A1Z4KI80_ANAVA</name>